<dbReference type="AlphaFoldDB" id="A0A9N9MDS7"/>
<gene>
    <name evidence="2" type="ORF">CEUTPL_LOCUS993</name>
</gene>
<evidence type="ECO:0000256" key="1">
    <source>
        <dbReference type="SAM" id="MobiDB-lite"/>
    </source>
</evidence>
<dbReference type="EMBL" id="OU892277">
    <property type="protein sequence ID" value="CAG9760257.1"/>
    <property type="molecule type" value="Genomic_DNA"/>
</dbReference>
<protein>
    <submittedName>
        <fullName evidence="2">Uncharacterized protein</fullName>
    </submittedName>
</protein>
<evidence type="ECO:0000313" key="3">
    <source>
        <dbReference type="Proteomes" id="UP001152799"/>
    </source>
</evidence>
<dbReference type="Proteomes" id="UP001152799">
    <property type="component" value="Chromosome 1"/>
</dbReference>
<evidence type="ECO:0000313" key="2">
    <source>
        <dbReference type="EMBL" id="CAG9760257.1"/>
    </source>
</evidence>
<keyword evidence="3" id="KW-1185">Reference proteome</keyword>
<feature type="region of interest" description="Disordered" evidence="1">
    <location>
        <begin position="1"/>
        <end position="37"/>
    </location>
</feature>
<reference evidence="2" key="1">
    <citation type="submission" date="2022-01" db="EMBL/GenBank/DDBJ databases">
        <authorList>
            <person name="King R."/>
        </authorList>
    </citation>
    <scope>NUCLEOTIDE SEQUENCE</scope>
</reference>
<accession>A0A9N9MDS7</accession>
<sequence length="204" mass="23779">MDEETSRKRSKKTWIQKTPAMSRRCSQNRTKKPDPAKTISPAVTIERRHVIIDNDRELERNTKNRFQKFRGLQVPYYTSDEKRPYFMQLSAKNYGTSNARCFWKSNLIQIFVLYRRSNVTDARDSGTPNSDAVFLSPFSPHSCQKATKEERRNARCVYWNYAGYPASCRSCPKYPKPAASREVGGGRRATLSKTYSQQSRRWTL</sequence>
<name>A0A9N9MDS7_9CUCU</name>
<organism evidence="2 3">
    <name type="scientific">Ceutorhynchus assimilis</name>
    <name type="common">cabbage seed weevil</name>
    <dbReference type="NCBI Taxonomy" id="467358"/>
    <lineage>
        <taxon>Eukaryota</taxon>
        <taxon>Metazoa</taxon>
        <taxon>Ecdysozoa</taxon>
        <taxon>Arthropoda</taxon>
        <taxon>Hexapoda</taxon>
        <taxon>Insecta</taxon>
        <taxon>Pterygota</taxon>
        <taxon>Neoptera</taxon>
        <taxon>Endopterygota</taxon>
        <taxon>Coleoptera</taxon>
        <taxon>Polyphaga</taxon>
        <taxon>Cucujiformia</taxon>
        <taxon>Curculionidae</taxon>
        <taxon>Ceutorhynchinae</taxon>
        <taxon>Ceutorhynchus</taxon>
    </lineage>
</organism>
<proteinExistence type="predicted"/>